<dbReference type="Proteomes" id="UP000603641">
    <property type="component" value="Unassembled WGS sequence"/>
</dbReference>
<dbReference type="Gene3D" id="3.40.50.10320">
    <property type="entry name" value="LmbE-like"/>
    <property type="match status" value="1"/>
</dbReference>
<dbReference type="PANTHER" id="PTHR30032:SF8">
    <property type="entry name" value="GERMINATION-SPECIFIC N-ACETYLMURAMOYL-L-ALANINE AMIDASE"/>
    <property type="match status" value="1"/>
</dbReference>
<evidence type="ECO:0000313" key="1">
    <source>
        <dbReference type="EMBL" id="MBD7963171.1"/>
    </source>
</evidence>
<evidence type="ECO:0000313" key="2">
    <source>
        <dbReference type="Proteomes" id="UP000603641"/>
    </source>
</evidence>
<dbReference type="InterPro" id="IPR003737">
    <property type="entry name" value="GlcNAc_PI_deacetylase-related"/>
</dbReference>
<keyword evidence="2" id="KW-1185">Reference proteome</keyword>
<dbReference type="Pfam" id="PF02585">
    <property type="entry name" value="PIG-L"/>
    <property type="match status" value="1"/>
</dbReference>
<dbReference type="RefSeq" id="WP_191752558.1">
    <property type="nucleotide sequence ID" value="NZ_JACSQM010000001.1"/>
</dbReference>
<dbReference type="InterPro" id="IPR051922">
    <property type="entry name" value="Bact_Sporulation_Assoc"/>
</dbReference>
<organism evidence="1 2">
    <name type="scientific">Fictibacillus norfolkensis</name>
    <dbReference type="NCBI Taxonomy" id="2762233"/>
    <lineage>
        <taxon>Bacteria</taxon>
        <taxon>Bacillati</taxon>
        <taxon>Bacillota</taxon>
        <taxon>Bacilli</taxon>
        <taxon>Bacillales</taxon>
        <taxon>Fictibacillaceae</taxon>
        <taxon>Fictibacillus</taxon>
    </lineage>
</organism>
<proteinExistence type="predicted"/>
<protein>
    <submittedName>
        <fullName evidence="1">Cell wall-binding repeat-containing protein</fullName>
    </submittedName>
</protein>
<dbReference type="Pfam" id="PF04122">
    <property type="entry name" value="CW_binding_2"/>
    <property type="match status" value="3"/>
</dbReference>
<dbReference type="Gene3D" id="3.40.50.12090">
    <property type="match status" value="2"/>
</dbReference>
<comment type="caution">
    <text evidence="1">The sequence shown here is derived from an EMBL/GenBank/DDBJ whole genome shotgun (WGS) entry which is preliminary data.</text>
</comment>
<dbReference type="InterPro" id="IPR007253">
    <property type="entry name" value="Cell_wall-bd_2"/>
</dbReference>
<sequence>MFRLIVLLFFTIIFWSCFTFTSSAAGNQFERLAGKDRFEVAVNVSVKGWAEGSDTILIANYTSFADALAASPFAYKENGPILLTQKDHLHATTRNEILRLQPKRAYIIGGNGSISDEVFREVDKLVEDVERIGGKDRFEVAENLAKRFGNTGTAIVTNGLKFPDALSIAPYAAKKGFPILLTTDKKVPLSTQRALRGKKNTFVIGGEGSVGKEVFKKLPAPKRIGGADRFEVSANIIRQLYTKLDGAYLATGLSFADALTGSVMAAKENAPLLLTRPDVLPAFSNKVIQDKKIKEFVVLGGKGSVQENIEAALSTIFVTSPVIYFVPHADDEVLTYAIDIRNQMSKGRKVILVLLSKGEDSSAREVLNGIYDAEPSEHLLTGQKVYCGIHKTYHDPVSENYLNGYLTELKFGDVRVEEFYHAAYALGVPRNQTMEDIIPLNEFRQENIKPVLQKYINMYPDADFRTMSMYDDHSPHAEIGKSLRSLENEGAVSPFKTLYFVSIYTDRFARVHIPYQKYSSSVEKPFDKPIILNSMKSYGEYRPKQGRYAIGYHSVASQFNSLEKSMYTRFHH</sequence>
<reference evidence="1 2" key="1">
    <citation type="submission" date="2020-08" db="EMBL/GenBank/DDBJ databases">
        <title>A Genomic Blueprint of the Chicken Gut Microbiome.</title>
        <authorList>
            <person name="Gilroy R."/>
            <person name="Ravi A."/>
            <person name="Getino M."/>
            <person name="Pursley I."/>
            <person name="Horton D.L."/>
            <person name="Alikhan N.-F."/>
            <person name="Baker D."/>
            <person name="Gharbi K."/>
            <person name="Hall N."/>
            <person name="Watson M."/>
            <person name="Adriaenssens E.M."/>
            <person name="Foster-Nyarko E."/>
            <person name="Jarju S."/>
            <person name="Secka A."/>
            <person name="Antonio M."/>
            <person name="Oren A."/>
            <person name="Chaudhuri R."/>
            <person name="La Ragione R.M."/>
            <person name="Hildebrand F."/>
            <person name="Pallen M.J."/>
        </authorList>
    </citation>
    <scope>NUCLEOTIDE SEQUENCE [LARGE SCALE GENOMIC DNA]</scope>
    <source>
        <strain evidence="1 2">Sa2CUA10</strain>
    </source>
</reference>
<dbReference type="SUPFAM" id="SSF102588">
    <property type="entry name" value="LmbE-like"/>
    <property type="match status" value="1"/>
</dbReference>
<dbReference type="InterPro" id="IPR024078">
    <property type="entry name" value="LmbE-like_dom_sf"/>
</dbReference>
<gene>
    <name evidence="1" type="ORF">H9648_03815</name>
</gene>
<dbReference type="EMBL" id="JACSQM010000001">
    <property type="protein sequence ID" value="MBD7963171.1"/>
    <property type="molecule type" value="Genomic_DNA"/>
</dbReference>
<dbReference type="PANTHER" id="PTHR30032">
    <property type="entry name" value="N-ACETYLMURAMOYL-L-ALANINE AMIDASE-RELATED"/>
    <property type="match status" value="1"/>
</dbReference>
<name>A0ABR8SI67_9BACL</name>
<accession>A0ABR8SI67</accession>